<gene>
    <name evidence="2" type="ORF">RM530_10385</name>
</gene>
<feature type="transmembrane region" description="Helical" evidence="1">
    <location>
        <begin position="38"/>
        <end position="58"/>
    </location>
</feature>
<keyword evidence="3" id="KW-1185">Reference proteome</keyword>
<protein>
    <submittedName>
        <fullName evidence="2">Uncharacterized protein</fullName>
    </submittedName>
</protein>
<evidence type="ECO:0000313" key="2">
    <source>
        <dbReference type="EMBL" id="MDT0497769.1"/>
    </source>
</evidence>
<evidence type="ECO:0000313" key="3">
    <source>
        <dbReference type="Proteomes" id="UP001254608"/>
    </source>
</evidence>
<evidence type="ECO:0000256" key="1">
    <source>
        <dbReference type="SAM" id="Phobius"/>
    </source>
</evidence>
<name>A0ABU2WKP4_9GAMM</name>
<feature type="transmembrane region" description="Helical" evidence="1">
    <location>
        <begin position="70"/>
        <end position="91"/>
    </location>
</feature>
<keyword evidence="1" id="KW-1133">Transmembrane helix</keyword>
<comment type="caution">
    <text evidence="2">The sequence shown here is derived from an EMBL/GenBank/DDBJ whole genome shotgun (WGS) entry which is preliminary data.</text>
</comment>
<reference evidence="2 3" key="1">
    <citation type="submission" date="2023-09" db="EMBL/GenBank/DDBJ databases">
        <authorList>
            <person name="Rey-Velasco X."/>
        </authorList>
    </citation>
    <scope>NUCLEOTIDE SEQUENCE [LARGE SCALE GENOMIC DNA]</scope>
    <source>
        <strain evidence="2 3">W345</strain>
    </source>
</reference>
<sequence length="101" mass="10889">MMGHAVSAGSARSDLPTELELWPQRRKVAGSAHGPPSLGMLLAVLPSPMLLLSVLMALPKLLGIHLWPWWVAALPVMLPVSLGAASVLLIVTKVWMVPRQR</sequence>
<keyword evidence="1" id="KW-0472">Membrane</keyword>
<accession>A0ABU2WKP4</accession>
<proteinExistence type="predicted"/>
<dbReference type="EMBL" id="JAVRIC010000013">
    <property type="protein sequence ID" value="MDT0497769.1"/>
    <property type="molecule type" value="Genomic_DNA"/>
</dbReference>
<dbReference type="Proteomes" id="UP001254608">
    <property type="component" value="Unassembled WGS sequence"/>
</dbReference>
<keyword evidence="1" id="KW-0812">Transmembrane</keyword>
<dbReference type="RefSeq" id="WP_311365160.1">
    <property type="nucleotide sequence ID" value="NZ_JAVRIC010000013.1"/>
</dbReference>
<organism evidence="2 3">
    <name type="scientific">Banduia mediterranea</name>
    <dbReference type="NCBI Taxonomy" id="3075609"/>
    <lineage>
        <taxon>Bacteria</taxon>
        <taxon>Pseudomonadati</taxon>
        <taxon>Pseudomonadota</taxon>
        <taxon>Gammaproteobacteria</taxon>
        <taxon>Nevskiales</taxon>
        <taxon>Algiphilaceae</taxon>
        <taxon>Banduia</taxon>
    </lineage>
</organism>